<sequence>MITNYTLLFYLKKPKKYESGPMPIYMRIKVNGKSAEISVCRKASPDRWCSKSHRENGTKDSTKGLNSYLDNLQKLLAEAHLKLMHERKKITALSLKNKFLDRNDKYYLILELFKAHNAEMESMLGVEFEPNTLKGYKTSLGHLQNYIKTKYKKADLEIDRLDYSFIRDYDYYLKKEAKCLPVTVAKYIKHLKKIVNHCLKTKLLKENPFSEYKPKLKIRERDFLTQEQLDRIITREIESQRVEQVRDIFVFCCYTGLSYADVKKLSRNEIVPGIDGEQWIMTTRKKTETSSKIPLLKPALVIIEKYKDHPRCENDGIVLPVLSNQKMNSYLKEIAKECDITQNLTFHLARHTFATTVTLTNGVPIESVSKMLGHLDIKTTQHYAKVIDLKISKDMQALRKILDEQVD</sequence>
<dbReference type="Gene3D" id="1.10.150.130">
    <property type="match status" value="1"/>
</dbReference>
<dbReference type="PANTHER" id="PTHR30349:SF64">
    <property type="entry name" value="PROPHAGE INTEGRASE INTD-RELATED"/>
    <property type="match status" value="1"/>
</dbReference>
<dbReference type="InterPro" id="IPR035386">
    <property type="entry name" value="Arm-DNA-bind_5"/>
</dbReference>
<dbReference type="InterPro" id="IPR011010">
    <property type="entry name" value="DNA_brk_join_enz"/>
</dbReference>
<dbReference type="InterPro" id="IPR010998">
    <property type="entry name" value="Integrase_recombinase_N"/>
</dbReference>
<comment type="similarity">
    <text evidence="1">Belongs to the 'phage' integrase family.</text>
</comment>
<evidence type="ECO:0000313" key="9">
    <source>
        <dbReference type="Proteomes" id="UP000541583"/>
    </source>
</evidence>
<evidence type="ECO:0000259" key="6">
    <source>
        <dbReference type="PROSITE" id="PS51898"/>
    </source>
</evidence>
<dbReference type="InterPro" id="IPR025269">
    <property type="entry name" value="SAM-like_dom"/>
</dbReference>
<comment type="caution">
    <text evidence="8">The sequence shown here is derived from an EMBL/GenBank/DDBJ whole genome shotgun (WGS) entry which is preliminary data.</text>
</comment>
<dbReference type="CDD" id="cd01185">
    <property type="entry name" value="INTN1_C_like"/>
    <property type="match status" value="1"/>
</dbReference>
<name>A0ABR6PF44_9SPHI</name>
<dbReference type="Proteomes" id="UP000541583">
    <property type="component" value="Unassembled WGS sequence"/>
</dbReference>
<dbReference type="RefSeq" id="WP_076371389.1">
    <property type="nucleotide sequence ID" value="NZ_FTMG01000002.1"/>
</dbReference>
<evidence type="ECO:0000256" key="3">
    <source>
        <dbReference type="ARBA" id="ARBA00023125"/>
    </source>
</evidence>
<keyword evidence="3 5" id="KW-0238">DNA-binding</keyword>
<keyword evidence="9" id="KW-1185">Reference proteome</keyword>
<reference evidence="8 9" key="1">
    <citation type="submission" date="2020-08" db="EMBL/GenBank/DDBJ databases">
        <title>Genomic Encyclopedia of Type Strains, Phase IV (KMG-V): Genome sequencing to study the core and pangenomes of soil and plant-associated prokaryotes.</title>
        <authorList>
            <person name="Whitman W."/>
        </authorList>
    </citation>
    <scope>NUCLEOTIDE SEQUENCE [LARGE SCALE GENOMIC DNA]</scope>
    <source>
        <strain evidence="8 9">ANJLi2</strain>
    </source>
</reference>
<evidence type="ECO:0000256" key="5">
    <source>
        <dbReference type="PROSITE-ProRule" id="PRU01248"/>
    </source>
</evidence>
<protein>
    <submittedName>
        <fullName evidence="8">Site-specific recombinase XerD</fullName>
    </submittedName>
</protein>
<feature type="domain" description="Core-binding (CB)" evidence="7">
    <location>
        <begin position="111"/>
        <end position="199"/>
    </location>
</feature>
<dbReference type="PROSITE" id="PS51898">
    <property type="entry name" value="TYR_RECOMBINASE"/>
    <property type="match status" value="1"/>
</dbReference>
<evidence type="ECO:0000256" key="2">
    <source>
        <dbReference type="ARBA" id="ARBA00022908"/>
    </source>
</evidence>
<organism evidence="8 9">
    <name type="scientific">Mucilaginibacter lappiensis</name>
    <dbReference type="NCBI Taxonomy" id="354630"/>
    <lineage>
        <taxon>Bacteria</taxon>
        <taxon>Pseudomonadati</taxon>
        <taxon>Bacteroidota</taxon>
        <taxon>Sphingobacteriia</taxon>
        <taxon>Sphingobacteriales</taxon>
        <taxon>Sphingobacteriaceae</taxon>
        <taxon>Mucilaginibacter</taxon>
    </lineage>
</organism>
<gene>
    <name evidence="8" type="ORF">HDF23_001098</name>
</gene>
<keyword evidence="4" id="KW-0233">DNA recombination</keyword>
<dbReference type="EMBL" id="JACHCB010000002">
    <property type="protein sequence ID" value="MBB6108363.1"/>
    <property type="molecule type" value="Genomic_DNA"/>
</dbReference>
<accession>A0ABR6PF44</accession>
<evidence type="ECO:0000313" key="8">
    <source>
        <dbReference type="EMBL" id="MBB6108363.1"/>
    </source>
</evidence>
<dbReference type="Gene3D" id="1.10.443.10">
    <property type="entry name" value="Intergrase catalytic core"/>
    <property type="match status" value="1"/>
</dbReference>
<dbReference type="Pfam" id="PF13102">
    <property type="entry name" value="Phage_int_SAM_5"/>
    <property type="match status" value="1"/>
</dbReference>
<dbReference type="InterPro" id="IPR044068">
    <property type="entry name" value="CB"/>
</dbReference>
<dbReference type="PROSITE" id="PS51900">
    <property type="entry name" value="CB"/>
    <property type="match status" value="1"/>
</dbReference>
<dbReference type="InterPro" id="IPR013762">
    <property type="entry name" value="Integrase-like_cat_sf"/>
</dbReference>
<dbReference type="PANTHER" id="PTHR30349">
    <property type="entry name" value="PHAGE INTEGRASE-RELATED"/>
    <property type="match status" value="1"/>
</dbReference>
<feature type="domain" description="Tyr recombinase" evidence="6">
    <location>
        <begin position="219"/>
        <end position="403"/>
    </location>
</feature>
<dbReference type="SUPFAM" id="SSF56349">
    <property type="entry name" value="DNA breaking-rejoining enzymes"/>
    <property type="match status" value="1"/>
</dbReference>
<dbReference type="Pfam" id="PF00589">
    <property type="entry name" value="Phage_integrase"/>
    <property type="match status" value="1"/>
</dbReference>
<proteinExistence type="inferred from homology"/>
<evidence type="ECO:0000259" key="7">
    <source>
        <dbReference type="PROSITE" id="PS51900"/>
    </source>
</evidence>
<keyword evidence="2" id="KW-0229">DNA integration</keyword>
<dbReference type="InterPro" id="IPR002104">
    <property type="entry name" value="Integrase_catalytic"/>
</dbReference>
<evidence type="ECO:0000256" key="1">
    <source>
        <dbReference type="ARBA" id="ARBA00008857"/>
    </source>
</evidence>
<evidence type="ECO:0000256" key="4">
    <source>
        <dbReference type="ARBA" id="ARBA00023172"/>
    </source>
</evidence>
<dbReference type="InterPro" id="IPR050090">
    <property type="entry name" value="Tyrosine_recombinase_XerCD"/>
</dbReference>
<dbReference type="Pfam" id="PF17293">
    <property type="entry name" value="Arm-DNA-bind_5"/>
    <property type="match status" value="1"/>
</dbReference>